<sequence>MTKSSVPGRRGAWPLPPGTSPMCRRCGSDEPEKYRAWSASVTHIPHSVPPPPPLPPPPPPPPPLPTGSRKQNQNNNNNDDNTRVFGSRAEKFSDGEAEAAGQRSGSSQGRSPSDDTGLNGKRRSRYSFKVAGHLVVAAAQSPSNRPS</sequence>
<protein>
    <submittedName>
        <fullName evidence="2">Uncharacterized protein</fullName>
    </submittedName>
</protein>
<keyword evidence="3" id="KW-1185">Reference proteome</keyword>
<feature type="compositionally biased region" description="Pro residues" evidence="1">
    <location>
        <begin position="47"/>
        <end position="65"/>
    </location>
</feature>
<evidence type="ECO:0000313" key="2">
    <source>
        <dbReference type="EMBL" id="TNN70330.1"/>
    </source>
</evidence>
<proteinExistence type="predicted"/>
<feature type="region of interest" description="Disordered" evidence="1">
    <location>
        <begin position="1"/>
        <end position="126"/>
    </location>
</feature>
<reference evidence="2 3" key="1">
    <citation type="submission" date="2019-03" db="EMBL/GenBank/DDBJ databases">
        <title>First draft genome of Liparis tanakae, snailfish: a comprehensive survey of snailfish specific genes.</title>
        <authorList>
            <person name="Kim W."/>
            <person name="Song I."/>
            <person name="Jeong J.-H."/>
            <person name="Kim D."/>
            <person name="Kim S."/>
            <person name="Ryu S."/>
            <person name="Song J.Y."/>
            <person name="Lee S.K."/>
        </authorList>
    </citation>
    <scope>NUCLEOTIDE SEQUENCE [LARGE SCALE GENOMIC DNA]</scope>
    <source>
        <tissue evidence="2">Muscle</tissue>
    </source>
</reference>
<gene>
    <name evidence="2" type="ORF">EYF80_019544</name>
</gene>
<dbReference type="AlphaFoldDB" id="A0A4Z2HXS5"/>
<comment type="caution">
    <text evidence="2">The sequence shown here is derived from an EMBL/GenBank/DDBJ whole genome shotgun (WGS) entry which is preliminary data.</text>
</comment>
<dbReference type="EMBL" id="SRLO01000165">
    <property type="protein sequence ID" value="TNN70330.1"/>
    <property type="molecule type" value="Genomic_DNA"/>
</dbReference>
<evidence type="ECO:0000313" key="3">
    <source>
        <dbReference type="Proteomes" id="UP000314294"/>
    </source>
</evidence>
<name>A0A4Z2HXS5_9TELE</name>
<dbReference type="Proteomes" id="UP000314294">
    <property type="component" value="Unassembled WGS sequence"/>
</dbReference>
<evidence type="ECO:0000256" key="1">
    <source>
        <dbReference type="SAM" id="MobiDB-lite"/>
    </source>
</evidence>
<accession>A0A4Z2HXS5</accession>
<feature type="compositionally biased region" description="Low complexity" evidence="1">
    <location>
        <begin position="98"/>
        <end position="111"/>
    </location>
</feature>
<organism evidence="2 3">
    <name type="scientific">Liparis tanakae</name>
    <name type="common">Tanaka's snailfish</name>
    <dbReference type="NCBI Taxonomy" id="230148"/>
    <lineage>
        <taxon>Eukaryota</taxon>
        <taxon>Metazoa</taxon>
        <taxon>Chordata</taxon>
        <taxon>Craniata</taxon>
        <taxon>Vertebrata</taxon>
        <taxon>Euteleostomi</taxon>
        <taxon>Actinopterygii</taxon>
        <taxon>Neopterygii</taxon>
        <taxon>Teleostei</taxon>
        <taxon>Neoteleostei</taxon>
        <taxon>Acanthomorphata</taxon>
        <taxon>Eupercaria</taxon>
        <taxon>Perciformes</taxon>
        <taxon>Cottioidei</taxon>
        <taxon>Cottales</taxon>
        <taxon>Liparidae</taxon>
        <taxon>Liparis</taxon>
    </lineage>
</organism>
<feature type="compositionally biased region" description="Basic and acidic residues" evidence="1">
    <location>
        <begin position="26"/>
        <end position="35"/>
    </location>
</feature>